<feature type="transmembrane region" description="Helical" evidence="2">
    <location>
        <begin position="20"/>
        <end position="41"/>
    </location>
</feature>
<feature type="region of interest" description="Disordered" evidence="1">
    <location>
        <begin position="82"/>
        <end position="105"/>
    </location>
</feature>
<sequence>MHTRRTGRRTPEGAIRTVRFWLPVVATVSFLLAGALLVGLLTDAWGDEPKNVARWFGVVMTTGLGVTATWVRVLAMREIRSGRYPRAPGPSGTGPDARRQEPMTR</sequence>
<dbReference type="KEGG" id="ido:I598_2313"/>
<protein>
    <submittedName>
        <fullName evidence="3">Uncharacterized protein</fullName>
    </submittedName>
</protein>
<evidence type="ECO:0000313" key="4">
    <source>
        <dbReference type="Proteomes" id="UP000076794"/>
    </source>
</evidence>
<name>A0A161HZ74_9MICO</name>
<keyword evidence="2" id="KW-0472">Membrane</keyword>
<reference evidence="3 4" key="1">
    <citation type="submission" date="2016-01" db="EMBL/GenBank/DDBJ databases">
        <title>Complete genome sequence of a soil Actinobacterium, Isoptericola dokdonensis DS-3.</title>
        <authorList>
            <person name="Kwon S.-K."/>
            <person name="Kim J.F."/>
        </authorList>
    </citation>
    <scope>NUCLEOTIDE SEQUENCE [LARGE SCALE GENOMIC DNA]</scope>
    <source>
        <strain evidence="3 4">DS-3</strain>
    </source>
</reference>
<keyword evidence="4" id="KW-1185">Reference proteome</keyword>
<gene>
    <name evidence="3" type="ORF">I598_2313</name>
</gene>
<keyword evidence="2" id="KW-0812">Transmembrane</keyword>
<proteinExistence type="predicted"/>
<dbReference type="STRING" id="1300344.I598_2313"/>
<accession>A0A161HZ74</accession>
<dbReference type="AlphaFoldDB" id="A0A161HZ74"/>
<dbReference type="RefSeq" id="WP_157557219.1">
    <property type="nucleotide sequence ID" value="NZ_CP014209.1"/>
</dbReference>
<evidence type="ECO:0000313" key="3">
    <source>
        <dbReference type="EMBL" id="ANC31853.1"/>
    </source>
</evidence>
<organism evidence="3 4">
    <name type="scientific">Isoptericola dokdonensis DS-3</name>
    <dbReference type="NCBI Taxonomy" id="1300344"/>
    <lineage>
        <taxon>Bacteria</taxon>
        <taxon>Bacillati</taxon>
        <taxon>Actinomycetota</taxon>
        <taxon>Actinomycetes</taxon>
        <taxon>Micrococcales</taxon>
        <taxon>Promicromonosporaceae</taxon>
        <taxon>Isoptericola</taxon>
    </lineage>
</organism>
<keyword evidence="2" id="KW-1133">Transmembrane helix</keyword>
<feature type="compositionally biased region" description="Basic and acidic residues" evidence="1">
    <location>
        <begin position="96"/>
        <end position="105"/>
    </location>
</feature>
<dbReference type="Proteomes" id="UP000076794">
    <property type="component" value="Chromosome"/>
</dbReference>
<evidence type="ECO:0000256" key="1">
    <source>
        <dbReference type="SAM" id="MobiDB-lite"/>
    </source>
</evidence>
<feature type="transmembrane region" description="Helical" evidence="2">
    <location>
        <begin position="53"/>
        <end position="75"/>
    </location>
</feature>
<dbReference type="PATRIC" id="fig|1300344.3.peg.2321"/>
<dbReference type="EMBL" id="CP014209">
    <property type="protein sequence ID" value="ANC31853.1"/>
    <property type="molecule type" value="Genomic_DNA"/>
</dbReference>
<evidence type="ECO:0000256" key="2">
    <source>
        <dbReference type="SAM" id="Phobius"/>
    </source>
</evidence>